<comment type="caution">
    <text evidence="2">The sequence shown here is derived from an EMBL/GenBank/DDBJ whole genome shotgun (WGS) entry which is preliminary data.</text>
</comment>
<dbReference type="Proteomes" id="UP000094526">
    <property type="component" value="Unassembled WGS sequence"/>
</dbReference>
<accession>A0A1C1C9N6</accession>
<dbReference type="AlphaFoldDB" id="A0A1C1C9N6"/>
<feature type="compositionally biased region" description="Basic and acidic residues" evidence="1">
    <location>
        <begin position="23"/>
        <end position="41"/>
    </location>
</feature>
<evidence type="ECO:0000256" key="1">
    <source>
        <dbReference type="SAM" id="MobiDB-lite"/>
    </source>
</evidence>
<proteinExistence type="predicted"/>
<keyword evidence="3" id="KW-1185">Reference proteome</keyword>
<evidence type="ECO:0000313" key="3">
    <source>
        <dbReference type="Proteomes" id="UP000094526"/>
    </source>
</evidence>
<name>A0A1C1C9N6_9EURO</name>
<organism evidence="2 3">
    <name type="scientific">Cladophialophora carrionii</name>
    <dbReference type="NCBI Taxonomy" id="86049"/>
    <lineage>
        <taxon>Eukaryota</taxon>
        <taxon>Fungi</taxon>
        <taxon>Dikarya</taxon>
        <taxon>Ascomycota</taxon>
        <taxon>Pezizomycotina</taxon>
        <taxon>Eurotiomycetes</taxon>
        <taxon>Chaetothyriomycetidae</taxon>
        <taxon>Chaetothyriales</taxon>
        <taxon>Herpotrichiellaceae</taxon>
        <taxon>Cladophialophora</taxon>
    </lineage>
</organism>
<protein>
    <submittedName>
        <fullName evidence="2">Uncharacterized protein</fullName>
    </submittedName>
</protein>
<reference evidence="3" key="1">
    <citation type="submission" date="2015-07" db="EMBL/GenBank/DDBJ databases">
        <authorList>
            <person name="Teixeira M.M."/>
            <person name="Souza R.C."/>
            <person name="Almeida L.G."/>
            <person name="Vicente V.A."/>
            <person name="de Hoog S."/>
            <person name="Bocca A.L."/>
            <person name="de Almeida S.R."/>
            <person name="Vasconcelos A.T."/>
            <person name="Felipe M.S."/>
        </authorList>
    </citation>
    <scope>NUCLEOTIDE SEQUENCE [LARGE SCALE GENOMIC DNA]</scope>
    <source>
        <strain evidence="3">KSF</strain>
    </source>
</reference>
<sequence>MMESFMIGDALGDRNSRIRKAAKAADDVRRKEHAPQDSTYDDIHVTLRHRFATIGVSGYEEQAGTSGQVGATEAPQGGLLVILAKRKGLGMETRDLTARHWFQAAAAPQTDGIRGGTWVSSAAELRAE</sequence>
<feature type="region of interest" description="Disordered" evidence="1">
    <location>
        <begin position="22"/>
        <end position="41"/>
    </location>
</feature>
<dbReference type="EMBL" id="LGRB01000020">
    <property type="protein sequence ID" value="OCT45244.1"/>
    <property type="molecule type" value="Genomic_DNA"/>
</dbReference>
<dbReference type="VEuPathDB" id="FungiDB:CLCR_11225"/>
<gene>
    <name evidence="2" type="ORF">CLCR_11225</name>
</gene>
<evidence type="ECO:0000313" key="2">
    <source>
        <dbReference type="EMBL" id="OCT45244.1"/>
    </source>
</evidence>